<feature type="region of interest" description="Disordered" evidence="1">
    <location>
        <begin position="1711"/>
        <end position="1735"/>
    </location>
</feature>
<dbReference type="InParanoid" id="C1FFV7"/>
<dbReference type="KEGG" id="mis:MICPUN_60644"/>
<dbReference type="GO" id="GO:0017056">
    <property type="term" value="F:structural constituent of nuclear pore"/>
    <property type="evidence" value="ECO:0007669"/>
    <property type="project" value="InterPro"/>
</dbReference>
<dbReference type="PANTHER" id="PTHR31431">
    <property type="entry name" value="NUCLEOPORIN NUP188 HOMOLOG"/>
    <property type="match status" value="1"/>
</dbReference>
<accession>C1FFV7</accession>
<organism evidence="2 3">
    <name type="scientific">Micromonas commoda (strain RCC299 / NOUM17 / CCMP2709)</name>
    <name type="common">Picoplanktonic green alga</name>
    <dbReference type="NCBI Taxonomy" id="296587"/>
    <lineage>
        <taxon>Eukaryota</taxon>
        <taxon>Viridiplantae</taxon>
        <taxon>Chlorophyta</taxon>
        <taxon>Mamiellophyceae</taxon>
        <taxon>Mamiellales</taxon>
        <taxon>Mamiellaceae</taxon>
        <taxon>Micromonas</taxon>
    </lineage>
</organism>
<evidence type="ECO:0000256" key="1">
    <source>
        <dbReference type="SAM" id="MobiDB-lite"/>
    </source>
</evidence>
<dbReference type="PANTHER" id="PTHR31431:SF1">
    <property type="entry name" value="NUCLEOPORIN NUP188"/>
    <property type="match status" value="1"/>
</dbReference>
<dbReference type="OMA" id="TIKCAHA"/>
<gene>
    <name evidence="2" type="ORF">MICPUN_60644</name>
</gene>
<dbReference type="EMBL" id="CP001575">
    <property type="protein sequence ID" value="ACO69149.1"/>
    <property type="molecule type" value="Genomic_DNA"/>
</dbReference>
<evidence type="ECO:0000313" key="3">
    <source>
        <dbReference type="Proteomes" id="UP000002009"/>
    </source>
</evidence>
<dbReference type="GO" id="GO:0006606">
    <property type="term" value="P:protein import into nucleus"/>
    <property type="evidence" value="ECO:0007669"/>
    <property type="project" value="TreeGrafter"/>
</dbReference>
<proteinExistence type="predicted"/>
<dbReference type="GO" id="GO:0044611">
    <property type="term" value="C:nuclear pore inner ring"/>
    <property type="evidence" value="ECO:0007669"/>
    <property type="project" value="TreeGrafter"/>
</dbReference>
<feature type="compositionally biased region" description="Pro residues" evidence="1">
    <location>
        <begin position="1712"/>
        <end position="1725"/>
    </location>
</feature>
<dbReference type="GO" id="GO:0006405">
    <property type="term" value="P:RNA export from nucleus"/>
    <property type="evidence" value="ECO:0007669"/>
    <property type="project" value="TreeGrafter"/>
</dbReference>
<dbReference type="InterPro" id="IPR044840">
    <property type="entry name" value="Nup188"/>
</dbReference>
<dbReference type="Proteomes" id="UP000002009">
    <property type="component" value="Chromosome 8"/>
</dbReference>
<keyword evidence="3" id="KW-1185">Reference proteome</keyword>
<feature type="compositionally biased region" description="Low complexity" evidence="1">
    <location>
        <begin position="639"/>
        <end position="650"/>
    </location>
</feature>
<protein>
    <submittedName>
        <fullName evidence="2">Uncharacterized protein</fullName>
    </submittedName>
</protein>
<sequence>MTSGSKVLPSYREVFSVLEGLGSLATSPEEVEKLLGDCSDFLKGCLDSFKPPSSASKAAVESGTVSGYGDQPLNLNESIRKVTVEASTRLALDEVQTYALLRRCLDEDKSPLPTACDDDLVVRLTRYYFAERLQLMKCIQALLERGTDAEHDDDDDEVTPALAHARACLRDLLAGGLEEKLTGALCSHMRGSTPTRPAEYSKDRRRNAQLAKMWATQALEETQVMLDCAFYMYYSPGVRCSASGFTRLAVAFEEGAMGRAPASAAELVNNAWVDGERGEEYARETVNRFSDSFRAMCSVILIETMDLEDVVQSLNAADGGDTHAMLNVDAMKDVAKALGKWPSDATHGPVLLAWATLLSLAPSAASGLTPPPEADPAKMSARAAGGDAGFDSLLSLLRTDYIKGIGHACKSVLKNLFTASLAAFDVLPVQRLKPGELDTLLDILVELVEGQPILCEQFWGGSHGDGQEAPLMNLLVGCRERHPADGVPLLRALSALASGSDAAACALAFLSRSPTVALPTSGPGADMAGSIVPVGRDGKPTRKWKLAMERWEGEYADYEQRRDMGWGGDAPPAPPLPAGPVRSTVALASAYLPGAAIPAGARGVAIDRMGSARDAADEEEGDGAGEDDEEEDDENAVMATAGPATSGPGADIVTWDAPADGFAITIARLCVLSTAGAAKEADARELDAILSFIAKVLKSAPSFAAKFAAVDVSDGVPRGTPTTILAALTAVIAAAVTPGRAWSTLPCTPGGNNHPGLERTALALDAAAPLASAAPGAALAQLTATPLLHADTGAPRGPLASMRAPGPAVGLAMFERSVLPAECTTGEYPVTLALLGLTAKLLWAGAGAAPAMTPILQHVFQEVLVQHGTWRYRRRSDRWAIHAALVRVIAAALAPRPGPANASRRAAVAGFVSSDAAAAEATLAPLTMDAEALRRMHDVRAAEVAAAEDAVAATLGMLPALMSAFAEVAKEKNSPSPLESGPLAHALLVEGPGGGSPLAAAVASYAAYPFDAVFRPLALPALAALCAAAPADPPLACALPSLTAASDVPSAFDSPYKHKGDADVAAAAKLDVRAAIVNALKPAAARGDPKGFRAAAALVTAAAARQPMLAESMLIPAKLGAVKPDEEDASTLDSLYECLGEAKTMRANDPRSLASALKSLFSVWNGNRLLGGAVAALRSDSSFVSRLEDCLPVSAEVDGDDGCDDETEAYRFSVEAYAMSMIASELAASERDSDTARSVRAWCDASGGESTLLRWLRRWMTIRHDPGTFSRARSHAQAVVLLAAAETEREGAADLPDASLRDGAAEAARALLSHAAAQHLLIGGQATRAAVLDAVAAGAVASAAGREGIRAPGDPVGRLLDAARSLRLERAVLAPPTPNCFDPEMGGDFLYDTSWIEVATGHARVADDDGAGHEVAFGSGGGGAEGNPSSLARAGGAAAEALRAAGRAAARGSSQLSALDACLEFFNAAAGVLPPVTHPEDDGFGSIPDAGLSDEGALSSWPAKERRVAVRLALEALEAAMVAANEEGADHAKALAVELAEMLAVLVRLWGRAIESPAAVSPSKAVGFGSQLNLPAGSTGSDDGELNAFTVASDVARVTVEVLSRRGDVVDGDTVEITRALLTAVLASIRAWRDGASEGNLRVSGSLPGSSPLREGNRLGQILWPLVPMLCGAASAPNGGTDSVLALSVLRELTDGLMSTPALVAAMQSRAPLPPLEPPRPPVSPSPLARSNGMDSSGQASIIAVPFKYLGDAPTMALRPFLELNATIDGADGKENLQRANVGPKIGAEGSVDEGVFGGVEVPAALRLCLVLGRSAEGAESLHRLGLIGQLTKLCKSLSGSTYHPAPAHQPSPRRVRGRAGFAPDEADELAEEHPRVDPAALYCLALRVAATHADAVGSKPEVHEGLVAMAVELADRFAAALAPAELTVAALAEAEATATLLHSLAAAANGPWQLKTPSHQVRMRASAVDFLRWIASPPPPRRGVACAPRGSAQASAARRPPLVGASTGWFHSCALGSVPPVAATPAAAIAAAVAANDRSTPAGNAHSENVAGRLYATAARCAAFLASFPRANPAAALGSETLDSLSGQAVALGEEMASRREASATSSAGVALCDALTMTAKSLLEFASALERLEAGEPNLPDPPALRLHSSYSLVSQMSWRESTILGDPK</sequence>
<dbReference type="RefSeq" id="XP_002507891.1">
    <property type="nucleotide sequence ID" value="XM_002507845.1"/>
</dbReference>
<reference evidence="2 3" key="1">
    <citation type="journal article" date="2009" name="Science">
        <title>Green evolution and dynamic adaptations revealed by genomes of the marine picoeukaryotes Micromonas.</title>
        <authorList>
            <person name="Worden A.Z."/>
            <person name="Lee J.H."/>
            <person name="Mock T."/>
            <person name="Rouze P."/>
            <person name="Simmons M.P."/>
            <person name="Aerts A.L."/>
            <person name="Allen A.E."/>
            <person name="Cuvelier M.L."/>
            <person name="Derelle E."/>
            <person name="Everett M.V."/>
            <person name="Foulon E."/>
            <person name="Grimwood J."/>
            <person name="Gundlach H."/>
            <person name="Henrissat B."/>
            <person name="Napoli C."/>
            <person name="McDonald S.M."/>
            <person name="Parker M.S."/>
            <person name="Rombauts S."/>
            <person name="Salamov A."/>
            <person name="Von Dassow P."/>
            <person name="Badger J.H."/>
            <person name="Coutinho P.M."/>
            <person name="Demir E."/>
            <person name="Dubchak I."/>
            <person name="Gentemann C."/>
            <person name="Eikrem W."/>
            <person name="Gready J.E."/>
            <person name="John U."/>
            <person name="Lanier W."/>
            <person name="Lindquist E.A."/>
            <person name="Lucas S."/>
            <person name="Mayer K.F."/>
            <person name="Moreau H."/>
            <person name="Not F."/>
            <person name="Otillar R."/>
            <person name="Panaud O."/>
            <person name="Pangilinan J."/>
            <person name="Paulsen I."/>
            <person name="Piegu B."/>
            <person name="Poliakov A."/>
            <person name="Robbens S."/>
            <person name="Schmutz J."/>
            <person name="Toulza E."/>
            <person name="Wyss T."/>
            <person name="Zelensky A."/>
            <person name="Zhou K."/>
            <person name="Armbrust E.V."/>
            <person name="Bhattacharya D."/>
            <person name="Goodenough U.W."/>
            <person name="Van de Peer Y."/>
            <person name="Grigoriev I.V."/>
        </authorList>
    </citation>
    <scope>NUCLEOTIDE SEQUENCE [LARGE SCALE GENOMIC DNA]</scope>
    <source>
        <strain evidence="3">RCC299 / NOUM17</strain>
    </source>
</reference>
<name>C1FFV7_MICCC</name>
<dbReference type="GeneID" id="8245814"/>
<evidence type="ECO:0000313" key="2">
    <source>
        <dbReference type="EMBL" id="ACO69149.1"/>
    </source>
</evidence>
<feature type="region of interest" description="Disordered" evidence="1">
    <location>
        <begin position="610"/>
        <end position="651"/>
    </location>
</feature>
<dbReference type="STRING" id="296587.C1FFV7"/>
<feature type="compositionally biased region" description="Acidic residues" evidence="1">
    <location>
        <begin position="616"/>
        <end position="635"/>
    </location>
</feature>
<dbReference type="OrthoDB" id="552259at2759"/>
<dbReference type="eggNOG" id="KOG4833">
    <property type="taxonomic scope" value="Eukaryota"/>
</dbReference>